<evidence type="ECO:0000256" key="2">
    <source>
        <dbReference type="ARBA" id="ARBA00002819"/>
    </source>
</evidence>
<dbReference type="OrthoDB" id="9766632at2"/>
<evidence type="ECO:0000256" key="9">
    <source>
        <dbReference type="ARBA" id="ARBA00022982"/>
    </source>
</evidence>
<dbReference type="PANTHER" id="PTHR10617:SF107">
    <property type="entry name" value="ELECTRON TRANSFER FLAVOPROTEIN-UBIQUINONE OXIDOREDUCTASE, MITOCHONDRIAL"/>
    <property type="match status" value="1"/>
</dbReference>
<dbReference type="Pfam" id="PF21162">
    <property type="entry name" value="ETFQO_UQ-bd"/>
    <property type="match status" value="1"/>
</dbReference>
<keyword evidence="7 15" id="KW-0274">FAD</keyword>
<accession>A0A175R3N3</accession>
<evidence type="ECO:0000256" key="13">
    <source>
        <dbReference type="ARBA" id="ARBA00023075"/>
    </source>
</evidence>
<dbReference type="eggNOG" id="COG2440">
    <property type="taxonomic scope" value="Bacteria"/>
</dbReference>
<keyword evidence="12 15" id="KW-0411">Iron-sulfur</keyword>
<keyword evidence="8" id="KW-0809">Transit peptide</keyword>
<comment type="cofactor">
    <cofactor evidence="1 15">
        <name>FAD</name>
        <dbReference type="ChEBI" id="CHEBI:57692"/>
    </cofactor>
</comment>
<dbReference type="AlphaFoldDB" id="A0A175R3N3"/>
<dbReference type="FunFam" id="3.30.70.20:FF:000015">
    <property type="entry name" value="Electron transfer flavoprotein-ubiquinone oxidoreductase"/>
    <property type="match status" value="1"/>
</dbReference>
<dbReference type="EC" id="1.5.5.1" evidence="15"/>
<dbReference type="PROSITE" id="PS51379">
    <property type="entry name" value="4FE4S_FER_2"/>
    <property type="match status" value="1"/>
</dbReference>
<dbReference type="InterPro" id="IPR017896">
    <property type="entry name" value="4Fe4S_Fe-S-bd"/>
</dbReference>
<evidence type="ECO:0000313" key="18">
    <source>
        <dbReference type="Proteomes" id="UP000078272"/>
    </source>
</evidence>
<evidence type="ECO:0000256" key="10">
    <source>
        <dbReference type="ARBA" id="ARBA00023002"/>
    </source>
</evidence>
<dbReference type="GO" id="GO:0046872">
    <property type="term" value="F:metal ion binding"/>
    <property type="evidence" value="ECO:0007669"/>
    <property type="project" value="UniProtKB-KW"/>
</dbReference>
<keyword evidence="11 15" id="KW-0408">Iron</keyword>
<dbReference type="InterPro" id="IPR040156">
    <property type="entry name" value="ETF-QO"/>
</dbReference>
<dbReference type="GO" id="GO:0016020">
    <property type="term" value="C:membrane"/>
    <property type="evidence" value="ECO:0007669"/>
    <property type="project" value="UniProtKB-SubCell"/>
</dbReference>
<evidence type="ECO:0000256" key="5">
    <source>
        <dbReference type="ARBA" id="ARBA00022630"/>
    </source>
</evidence>
<keyword evidence="9 15" id="KW-0249">Electron transport</keyword>
<dbReference type="SUPFAM" id="SSF54862">
    <property type="entry name" value="4Fe-4S ferredoxins"/>
    <property type="match status" value="1"/>
</dbReference>
<evidence type="ECO:0000256" key="7">
    <source>
        <dbReference type="ARBA" id="ARBA00022827"/>
    </source>
</evidence>
<dbReference type="GO" id="GO:0051539">
    <property type="term" value="F:4 iron, 4 sulfur cluster binding"/>
    <property type="evidence" value="ECO:0007669"/>
    <property type="project" value="UniProtKB-UniRule"/>
</dbReference>
<keyword evidence="13 15" id="KW-0830">Ubiquinone</keyword>
<evidence type="ECO:0000313" key="17">
    <source>
        <dbReference type="EMBL" id="KTQ85321.1"/>
    </source>
</evidence>
<dbReference type="eggNOG" id="COG0644">
    <property type="taxonomic scope" value="Bacteria"/>
</dbReference>
<evidence type="ECO:0000256" key="15">
    <source>
        <dbReference type="RuleBase" id="RU366068"/>
    </source>
</evidence>
<keyword evidence="6 15" id="KW-0479">Metal-binding</keyword>
<evidence type="ECO:0000256" key="6">
    <source>
        <dbReference type="ARBA" id="ARBA00022723"/>
    </source>
</evidence>
<dbReference type="Gene3D" id="3.30.70.20">
    <property type="match status" value="1"/>
</dbReference>
<evidence type="ECO:0000259" key="16">
    <source>
        <dbReference type="PROSITE" id="PS51379"/>
    </source>
</evidence>
<dbReference type="Gene3D" id="3.50.50.60">
    <property type="entry name" value="FAD/NAD(P)-binding domain"/>
    <property type="match status" value="1"/>
</dbReference>
<evidence type="ECO:0000256" key="1">
    <source>
        <dbReference type="ARBA" id="ARBA00001974"/>
    </source>
</evidence>
<dbReference type="InterPro" id="IPR036188">
    <property type="entry name" value="FAD/NAD-bd_sf"/>
</dbReference>
<comment type="subcellular location">
    <subcellularLocation>
        <location evidence="3">Membrane</location>
    </subcellularLocation>
</comment>
<evidence type="ECO:0000256" key="14">
    <source>
        <dbReference type="ARBA" id="ARBA00023136"/>
    </source>
</evidence>
<feature type="domain" description="4Fe-4S ferredoxin-type" evidence="16">
    <location>
        <begin position="514"/>
        <end position="543"/>
    </location>
</feature>
<evidence type="ECO:0000256" key="4">
    <source>
        <dbReference type="ARBA" id="ARBA00022448"/>
    </source>
</evidence>
<dbReference type="RefSeq" id="WP_058636473.1">
    <property type="nucleotide sequence ID" value="NZ_LDPZ01000061.1"/>
</dbReference>
<organism evidence="17 18">
    <name type="scientific">Aureimonas ureilytica</name>
    <dbReference type="NCBI Taxonomy" id="401562"/>
    <lineage>
        <taxon>Bacteria</taxon>
        <taxon>Pseudomonadati</taxon>
        <taxon>Pseudomonadota</taxon>
        <taxon>Alphaproteobacteria</taxon>
        <taxon>Hyphomicrobiales</taxon>
        <taxon>Aurantimonadaceae</taxon>
        <taxon>Aureimonas</taxon>
    </lineage>
</organism>
<dbReference type="PRINTS" id="PR00411">
    <property type="entry name" value="PNDRDTASEI"/>
</dbReference>
<dbReference type="PANTHER" id="PTHR10617">
    <property type="entry name" value="ELECTRON TRANSFER FLAVOPROTEIN-UBIQUINONE OXIDOREDUCTASE"/>
    <property type="match status" value="1"/>
</dbReference>
<reference evidence="17 18" key="1">
    <citation type="journal article" date="2016" name="Front. Microbiol.">
        <title>Genomic Resource of Rice Seed Associated Bacteria.</title>
        <authorList>
            <person name="Midha S."/>
            <person name="Bansal K."/>
            <person name="Sharma S."/>
            <person name="Kumar N."/>
            <person name="Patil P.P."/>
            <person name="Chaudhry V."/>
            <person name="Patil P.B."/>
        </authorList>
    </citation>
    <scope>NUCLEOTIDE SEQUENCE [LARGE SCALE GENOMIC DNA]</scope>
    <source>
        <strain evidence="17 18">NS226</strain>
    </source>
</reference>
<dbReference type="Pfam" id="PF01946">
    <property type="entry name" value="Thi4"/>
    <property type="match status" value="1"/>
</dbReference>
<dbReference type="GO" id="GO:0004174">
    <property type="term" value="F:electron-transferring-flavoprotein dehydrogenase activity"/>
    <property type="evidence" value="ECO:0007669"/>
    <property type="project" value="UniProtKB-UniRule"/>
</dbReference>
<dbReference type="Proteomes" id="UP000078272">
    <property type="component" value="Unassembled WGS sequence"/>
</dbReference>
<evidence type="ECO:0000256" key="12">
    <source>
        <dbReference type="ARBA" id="ARBA00023014"/>
    </source>
</evidence>
<keyword evidence="14" id="KW-0472">Membrane</keyword>
<gene>
    <name evidence="17" type="ORF">NS226_20050</name>
</gene>
<dbReference type="InterPro" id="IPR007859">
    <property type="entry name" value="ETF-QO/FixX_C"/>
</dbReference>
<dbReference type="SUPFAM" id="SSF51905">
    <property type="entry name" value="FAD/NAD(P)-binding domain"/>
    <property type="match status" value="1"/>
</dbReference>
<dbReference type="Pfam" id="PF05187">
    <property type="entry name" value="Fer4_ETF_QO"/>
    <property type="match status" value="1"/>
</dbReference>
<keyword evidence="10 15" id="KW-0560">Oxidoreductase</keyword>
<protein>
    <recommendedName>
        <fullName evidence="15">Electron transfer flavoprotein-ubiquinone oxidoreductase</fullName>
        <shortName evidence="15">ETF-QO</shortName>
        <ecNumber evidence="15">1.5.5.1</ecNumber>
    </recommendedName>
</protein>
<comment type="caution">
    <text evidence="17">The sequence shown here is derived from an EMBL/GenBank/DDBJ whole genome shotgun (WGS) entry which is preliminary data.</text>
</comment>
<sequence length="554" mass="60415">MTESETLPERESMEFDVVIVGAGPAGLSAAIRLKQVNPDLSVVVLEKGSEVGAHILSGCVLDPSSLDKLLPEWRQEDTPIRQPVTEDRFYLYGSHGAVRLPNALMPKLMSNHGNYVVSLGLVCKWLAEKAEGLGVEIYPGFAAGELLTDDQDRVIGVATGDMGIERSGEPGPNFQRGMALMGKYVLIGEGVRGSLAKQLIRHHGLDVNREPQKFGLGIKELWQIDPAKAKPGLIQHSFGWPLDMATGGGSFLYHLENNQVYVGFVTHLNYKNPYLSPFEEFQRFKTHPDIAELLQGGKRLAYGARAITEGGYQSVPNLVFPGGALIGCSAGLVNVPRIKGVHNAISSGMQAAEAAAKAIADGRSADLLKDYENGWRASPIGQDLYRVRNVKPLWSRFGTGLGVALGALDMWTNQLLGLSFFGTMPHGKTDAESTEPADQHKPIVYPKPDGVLTFDRTSSVFLSNTNHEEDQPVHLRVKDMGLQKSSEHDRYAGLSQRYCPAAVYEWDETNPADPRYVINAQNCVHCKTCDIKDPNGNITWVPPQGGEGPVYGTM</sequence>
<evidence type="ECO:0000256" key="3">
    <source>
        <dbReference type="ARBA" id="ARBA00004370"/>
    </source>
</evidence>
<comment type="function">
    <text evidence="2 15">Accepts electrons from ETF and reduces ubiquinone.</text>
</comment>
<dbReference type="STRING" id="401562.NS365_12900"/>
<name>A0A175R3N3_9HYPH</name>
<dbReference type="PATRIC" id="fig|401562.3.peg.4433"/>
<comment type="cofactor">
    <cofactor evidence="15">
        <name>[4Fe-4S] cluster</name>
        <dbReference type="ChEBI" id="CHEBI:49883"/>
    </cofactor>
    <text evidence="15">Binds 1 [4Fe-4S] cluster.</text>
</comment>
<evidence type="ECO:0000256" key="8">
    <source>
        <dbReference type="ARBA" id="ARBA00022946"/>
    </source>
</evidence>
<keyword evidence="4 15" id="KW-0813">Transport</keyword>
<evidence type="ECO:0000256" key="11">
    <source>
        <dbReference type="ARBA" id="ARBA00023004"/>
    </source>
</evidence>
<comment type="catalytic activity">
    <reaction evidence="15">
        <text>a ubiquinone + reduced [electron-transfer flavoprotein] = a ubiquinol + oxidized [electron-transfer flavoprotein] + H(+)</text>
        <dbReference type="Rhea" id="RHEA:24052"/>
        <dbReference type="Rhea" id="RHEA-COMP:9565"/>
        <dbReference type="Rhea" id="RHEA-COMP:9566"/>
        <dbReference type="Rhea" id="RHEA-COMP:10685"/>
        <dbReference type="Rhea" id="RHEA-COMP:10686"/>
        <dbReference type="ChEBI" id="CHEBI:15378"/>
        <dbReference type="ChEBI" id="CHEBI:16389"/>
        <dbReference type="ChEBI" id="CHEBI:17976"/>
        <dbReference type="ChEBI" id="CHEBI:57692"/>
        <dbReference type="ChEBI" id="CHEBI:58307"/>
        <dbReference type="EC" id="1.5.5.1"/>
    </reaction>
</comment>
<proteinExistence type="predicted"/>
<dbReference type="Gene3D" id="3.30.9.90">
    <property type="match status" value="1"/>
</dbReference>
<keyword evidence="5 15" id="KW-0285">Flavoprotein</keyword>
<dbReference type="InterPro" id="IPR049398">
    <property type="entry name" value="ETF-QO/FixC_UQ-bd"/>
</dbReference>
<dbReference type="EMBL" id="LDPZ01000061">
    <property type="protein sequence ID" value="KTQ85321.1"/>
    <property type="molecule type" value="Genomic_DNA"/>
</dbReference>
<dbReference type="SUPFAM" id="SSF54373">
    <property type="entry name" value="FAD-linked reductases, C-terminal domain"/>
    <property type="match status" value="1"/>
</dbReference>